<evidence type="ECO:0000313" key="5">
    <source>
        <dbReference type="EMBL" id="TDK60451.1"/>
    </source>
</evidence>
<dbReference type="EMBL" id="SMYL01000017">
    <property type="protein sequence ID" value="TDK60451.1"/>
    <property type="molecule type" value="Genomic_DNA"/>
</dbReference>
<feature type="active site" description="Proton donor/acceptor" evidence="2">
    <location>
        <position position="220"/>
    </location>
</feature>
<dbReference type="InterPro" id="IPR011042">
    <property type="entry name" value="6-blade_b-propeller_TolB-like"/>
</dbReference>
<name>A0A4R5VRQ2_9BURK</name>
<keyword evidence="6" id="KW-1185">Reference proteome</keyword>
<sequence>MPEIPVFDNGHEMELQFKHNSLLGEGLVWHAATARWWWTDIESSALHSWSAKGNALHSFRLPDRAGSFVHCQSGAILIGFTKRLAFARTSRQRQQREADAQLQLQIQTACAVDPTESRTRINDGRCDRRGFYVFGTMNEATEKRAIGSFYQYSQQHGLRRLALPAVAIANSICFSVDGRTMYFSDTLTRRIMQCDYDSESAQVDNIRLFATLSETGAYPDGAVIDSDGCLWNAQWGAASVQRYSPLGELMQRWQVPAKNPTCPAFGELSLRNLLVTSSRQEMSPQENAAMPDAGSLFGIALPDVVGVPETLFDDSH</sequence>
<accession>A0A4R5VRQ2</accession>
<feature type="binding site" evidence="3">
    <location>
        <position position="122"/>
    </location>
    <ligand>
        <name>substrate</name>
    </ligand>
</feature>
<keyword evidence="3" id="KW-0862">Zinc</keyword>
<evidence type="ECO:0000256" key="3">
    <source>
        <dbReference type="PIRSR" id="PIRSR605511-2"/>
    </source>
</evidence>
<comment type="similarity">
    <text evidence="1">Belongs to the SMP-30/CGR1 family.</text>
</comment>
<dbReference type="AlphaFoldDB" id="A0A4R5VRQ2"/>
<feature type="binding site" evidence="3">
    <location>
        <position position="220"/>
    </location>
    <ligand>
        <name>a divalent metal cation</name>
        <dbReference type="ChEBI" id="CHEBI:60240"/>
    </ligand>
</feature>
<protein>
    <submittedName>
        <fullName evidence="5">SMP-30/gluconolactonase/LRE family protein</fullName>
    </submittedName>
</protein>
<dbReference type="SUPFAM" id="SSF63829">
    <property type="entry name" value="Calcium-dependent phosphotriesterase"/>
    <property type="match status" value="1"/>
</dbReference>
<evidence type="ECO:0000256" key="1">
    <source>
        <dbReference type="ARBA" id="ARBA00008853"/>
    </source>
</evidence>
<organism evidence="5 6">
    <name type="scientific">Sapientia aquatica</name>
    <dbReference type="NCBI Taxonomy" id="1549640"/>
    <lineage>
        <taxon>Bacteria</taxon>
        <taxon>Pseudomonadati</taxon>
        <taxon>Pseudomonadota</taxon>
        <taxon>Betaproteobacteria</taxon>
        <taxon>Burkholderiales</taxon>
        <taxon>Oxalobacteraceae</taxon>
        <taxon>Sapientia</taxon>
    </lineage>
</organism>
<evidence type="ECO:0000256" key="2">
    <source>
        <dbReference type="PIRSR" id="PIRSR605511-1"/>
    </source>
</evidence>
<dbReference type="RefSeq" id="WP_133331190.1">
    <property type="nucleotide sequence ID" value="NZ_SMYL01000017.1"/>
</dbReference>
<feature type="binding site" evidence="3">
    <location>
        <position position="25"/>
    </location>
    <ligand>
        <name>a divalent metal cation</name>
        <dbReference type="ChEBI" id="CHEBI:60240"/>
    </ligand>
</feature>
<dbReference type="PANTHER" id="PTHR10907:SF47">
    <property type="entry name" value="REGUCALCIN"/>
    <property type="match status" value="1"/>
</dbReference>
<comment type="cofactor">
    <cofactor evidence="3">
        <name>Zn(2+)</name>
        <dbReference type="ChEBI" id="CHEBI:29105"/>
    </cofactor>
    <text evidence="3">Binds 1 divalent metal cation per subunit.</text>
</comment>
<feature type="domain" description="SMP-30/Gluconolactonase/LRE-like region" evidence="4">
    <location>
        <begin position="23"/>
        <end position="278"/>
    </location>
</feature>
<dbReference type="Gene3D" id="2.120.10.30">
    <property type="entry name" value="TolB, C-terminal domain"/>
    <property type="match status" value="1"/>
</dbReference>
<evidence type="ECO:0000313" key="6">
    <source>
        <dbReference type="Proteomes" id="UP000294829"/>
    </source>
</evidence>
<dbReference type="InterPro" id="IPR013658">
    <property type="entry name" value="SGL"/>
</dbReference>
<evidence type="ECO:0000259" key="4">
    <source>
        <dbReference type="Pfam" id="PF08450"/>
    </source>
</evidence>
<feature type="binding site" evidence="3">
    <location>
        <position position="120"/>
    </location>
    <ligand>
        <name>substrate</name>
    </ligand>
</feature>
<dbReference type="GO" id="GO:0005509">
    <property type="term" value="F:calcium ion binding"/>
    <property type="evidence" value="ECO:0007669"/>
    <property type="project" value="TreeGrafter"/>
</dbReference>
<comment type="caution">
    <text evidence="5">The sequence shown here is derived from an EMBL/GenBank/DDBJ whole genome shotgun (WGS) entry which is preliminary data.</text>
</comment>
<reference evidence="5 6" key="1">
    <citation type="submission" date="2019-03" db="EMBL/GenBank/DDBJ databases">
        <title>Sapientia aquatica gen. nov., sp. nov., isolated from a crater lake.</title>
        <authorList>
            <person name="Felfoldi T."/>
            <person name="Szabo A."/>
            <person name="Toth E."/>
            <person name="Schumann P."/>
            <person name="Keki Z."/>
            <person name="Marialigeti K."/>
            <person name="Mathe I."/>
        </authorList>
    </citation>
    <scope>NUCLEOTIDE SEQUENCE [LARGE SCALE GENOMIC DNA]</scope>
    <source>
        <strain evidence="5 6">SA-152</strain>
    </source>
</reference>
<keyword evidence="3" id="KW-0479">Metal-binding</keyword>
<dbReference type="PRINTS" id="PR01790">
    <property type="entry name" value="SMP30FAMILY"/>
</dbReference>
<dbReference type="Pfam" id="PF08450">
    <property type="entry name" value="SGL"/>
    <property type="match status" value="1"/>
</dbReference>
<dbReference type="PANTHER" id="PTHR10907">
    <property type="entry name" value="REGUCALCIN"/>
    <property type="match status" value="1"/>
</dbReference>
<dbReference type="GO" id="GO:0019853">
    <property type="term" value="P:L-ascorbic acid biosynthetic process"/>
    <property type="evidence" value="ECO:0007669"/>
    <property type="project" value="TreeGrafter"/>
</dbReference>
<dbReference type="OrthoDB" id="9775406at2"/>
<feature type="binding site" evidence="3">
    <location>
        <position position="170"/>
    </location>
    <ligand>
        <name>a divalent metal cation</name>
        <dbReference type="ChEBI" id="CHEBI:60240"/>
    </ligand>
</feature>
<proteinExistence type="inferred from homology"/>
<gene>
    <name evidence="5" type="ORF">E2I14_18180</name>
</gene>
<dbReference type="Proteomes" id="UP000294829">
    <property type="component" value="Unassembled WGS sequence"/>
</dbReference>
<dbReference type="InterPro" id="IPR005511">
    <property type="entry name" value="SMP-30"/>
</dbReference>
<dbReference type="GO" id="GO:0004341">
    <property type="term" value="F:gluconolactonase activity"/>
    <property type="evidence" value="ECO:0007669"/>
    <property type="project" value="TreeGrafter"/>
</dbReference>